<protein>
    <submittedName>
        <fullName evidence="1">Uncharacterized protein</fullName>
    </submittedName>
</protein>
<evidence type="ECO:0000313" key="1">
    <source>
        <dbReference type="EMBL" id="RRT67899.1"/>
    </source>
</evidence>
<gene>
    <name evidence="1" type="ORF">B296_00037526</name>
</gene>
<dbReference type="AlphaFoldDB" id="A0A426ZV93"/>
<accession>A0A426ZV93</accession>
<dbReference type="EMBL" id="AMZH03004877">
    <property type="protein sequence ID" value="RRT67899.1"/>
    <property type="molecule type" value="Genomic_DNA"/>
</dbReference>
<sequence length="105" mass="11128">MFSSLFCYQVKGVSSVPHGVVAEEAGTCGSERLLLVEAVGSGVHAVSKLLLWSAEGNVDRRNRSAGDVHRLTREEAVVDRGKGKATTMMVAGLWKGEGIDNNGGR</sequence>
<evidence type="ECO:0000313" key="2">
    <source>
        <dbReference type="Proteomes" id="UP000287651"/>
    </source>
</evidence>
<organism evidence="1 2">
    <name type="scientific">Ensete ventricosum</name>
    <name type="common">Abyssinian banana</name>
    <name type="synonym">Musa ensete</name>
    <dbReference type="NCBI Taxonomy" id="4639"/>
    <lineage>
        <taxon>Eukaryota</taxon>
        <taxon>Viridiplantae</taxon>
        <taxon>Streptophyta</taxon>
        <taxon>Embryophyta</taxon>
        <taxon>Tracheophyta</taxon>
        <taxon>Spermatophyta</taxon>
        <taxon>Magnoliopsida</taxon>
        <taxon>Liliopsida</taxon>
        <taxon>Zingiberales</taxon>
        <taxon>Musaceae</taxon>
        <taxon>Ensete</taxon>
    </lineage>
</organism>
<proteinExistence type="predicted"/>
<name>A0A426ZV93_ENSVE</name>
<dbReference type="Proteomes" id="UP000287651">
    <property type="component" value="Unassembled WGS sequence"/>
</dbReference>
<comment type="caution">
    <text evidence="1">The sequence shown here is derived from an EMBL/GenBank/DDBJ whole genome shotgun (WGS) entry which is preliminary data.</text>
</comment>
<reference evidence="1 2" key="1">
    <citation type="journal article" date="2014" name="Agronomy (Basel)">
        <title>A Draft Genome Sequence for Ensete ventricosum, the Drought-Tolerant Tree Against Hunger.</title>
        <authorList>
            <person name="Harrison J."/>
            <person name="Moore K.A."/>
            <person name="Paszkiewicz K."/>
            <person name="Jones T."/>
            <person name="Grant M."/>
            <person name="Ambacheew D."/>
            <person name="Muzemil S."/>
            <person name="Studholme D.J."/>
        </authorList>
    </citation>
    <scope>NUCLEOTIDE SEQUENCE [LARGE SCALE GENOMIC DNA]</scope>
</reference>